<keyword evidence="6 9" id="KW-1133">Transmembrane helix</keyword>
<protein>
    <recommendedName>
        <fullName evidence="9">XK-related protein</fullName>
    </recommendedName>
</protein>
<organism evidence="10 11">
    <name type="scientific">Electrophorus voltai</name>
    <dbReference type="NCBI Taxonomy" id="2609070"/>
    <lineage>
        <taxon>Eukaryota</taxon>
        <taxon>Metazoa</taxon>
        <taxon>Chordata</taxon>
        <taxon>Craniata</taxon>
        <taxon>Vertebrata</taxon>
        <taxon>Euteleostomi</taxon>
        <taxon>Actinopterygii</taxon>
        <taxon>Neopterygii</taxon>
        <taxon>Teleostei</taxon>
        <taxon>Ostariophysi</taxon>
        <taxon>Gymnotiformes</taxon>
        <taxon>Gymnotoidei</taxon>
        <taxon>Gymnotidae</taxon>
        <taxon>Electrophorus</taxon>
    </lineage>
</organism>
<comment type="catalytic activity">
    <reaction evidence="8">
        <text>a 1,2-diacyl-sn-glycero-3-phospho-L-serine(in) = a 1,2-diacyl-sn-glycero-3-phospho-L-serine(out)</text>
        <dbReference type="Rhea" id="RHEA:38663"/>
        <dbReference type="ChEBI" id="CHEBI:57262"/>
    </reaction>
</comment>
<evidence type="ECO:0000313" key="10">
    <source>
        <dbReference type="EMBL" id="KAK1805348.1"/>
    </source>
</evidence>
<evidence type="ECO:0000256" key="8">
    <source>
        <dbReference type="ARBA" id="ARBA00024479"/>
    </source>
</evidence>
<evidence type="ECO:0000256" key="2">
    <source>
        <dbReference type="ARBA" id="ARBA00008789"/>
    </source>
</evidence>
<keyword evidence="3" id="KW-1003">Cell membrane</keyword>
<feature type="transmembrane region" description="Helical" evidence="9">
    <location>
        <begin position="242"/>
        <end position="261"/>
    </location>
</feature>
<evidence type="ECO:0000256" key="5">
    <source>
        <dbReference type="ARBA" id="ARBA00022703"/>
    </source>
</evidence>
<dbReference type="PANTHER" id="PTHR16024:SF8">
    <property type="entry name" value="XK-RELATED PROTEIN 8"/>
    <property type="match status" value="1"/>
</dbReference>
<comment type="similarity">
    <text evidence="2 9">Belongs to the XK family.</text>
</comment>
<dbReference type="GO" id="GO:1902742">
    <property type="term" value="P:apoptotic process involved in development"/>
    <property type="evidence" value="ECO:0007669"/>
    <property type="project" value="TreeGrafter"/>
</dbReference>
<keyword evidence="7 9" id="KW-0472">Membrane</keyword>
<evidence type="ECO:0000256" key="6">
    <source>
        <dbReference type="ARBA" id="ARBA00022989"/>
    </source>
</evidence>
<dbReference type="GO" id="GO:0005886">
    <property type="term" value="C:plasma membrane"/>
    <property type="evidence" value="ECO:0007669"/>
    <property type="project" value="UniProtKB-SubCell"/>
</dbReference>
<evidence type="ECO:0000256" key="1">
    <source>
        <dbReference type="ARBA" id="ARBA00004651"/>
    </source>
</evidence>
<feature type="transmembrane region" description="Helical" evidence="9">
    <location>
        <begin position="215"/>
        <end position="236"/>
    </location>
</feature>
<comment type="subcellular location">
    <subcellularLocation>
        <location evidence="1">Cell membrane</location>
        <topology evidence="1">Multi-pass membrane protein</topology>
    </subcellularLocation>
    <subcellularLocation>
        <location evidence="9">Membrane</location>
        <topology evidence="9">Multi-pass membrane protein</topology>
    </subcellularLocation>
</comment>
<feature type="transmembrane region" description="Helical" evidence="9">
    <location>
        <begin position="174"/>
        <end position="194"/>
    </location>
</feature>
<dbReference type="GO" id="GO:0070782">
    <property type="term" value="P:phosphatidylserine exposure on apoptotic cell surface"/>
    <property type="evidence" value="ECO:0007669"/>
    <property type="project" value="TreeGrafter"/>
</dbReference>
<feature type="transmembrane region" description="Helical" evidence="9">
    <location>
        <begin position="301"/>
        <end position="320"/>
    </location>
</feature>
<feature type="non-terminal residue" evidence="10">
    <location>
        <position position="1"/>
    </location>
</feature>
<proteinExistence type="inferred from homology"/>
<name>A0AAD8ZU06_9TELE</name>
<dbReference type="InterPro" id="IPR050895">
    <property type="entry name" value="XK-related_scramblase"/>
</dbReference>
<feature type="transmembrane region" description="Helical" evidence="9">
    <location>
        <begin position="53"/>
        <end position="74"/>
    </location>
</feature>
<evidence type="ECO:0000256" key="4">
    <source>
        <dbReference type="ARBA" id="ARBA00022692"/>
    </source>
</evidence>
<dbReference type="Pfam" id="PF09815">
    <property type="entry name" value="XK-related"/>
    <property type="match status" value="1"/>
</dbReference>
<feature type="transmembrane region" description="Helical" evidence="9">
    <location>
        <begin position="332"/>
        <end position="353"/>
    </location>
</feature>
<evidence type="ECO:0000256" key="7">
    <source>
        <dbReference type="ARBA" id="ARBA00023136"/>
    </source>
</evidence>
<comment type="caution">
    <text evidence="10">The sequence shown here is derived from an EMBL/GenBank/DDBJ whole genome shotgun (WGS) entry which is preliminary data.</text>
</comment>
<keyword evidence="5" id="KW-0053">Apoptosis</keyword>
<keyword evidence="4 9" id="KW-0812">Transmembrane</keyword>
<dbReference type="EMBL" id="JAROKS010000003">
    <property type="protein sequence ID" value="KAK1805348.1"/>
    <property type="molecule type" value="Genomic_DNA"/>
</dbReference>
<evidence type="ECO:0000313" key="11">
    <source>
        <dbReference type="Proteomes" id="UP001239994"/>
    </source>
</evidence>
<evidence type="ECO:0000256" key="9">
    <source>
        <dbReference type="RuleBase" id="RU910716"/>
    </source>
</evidence>
<dbReference type="AlphaFoldDB" id="A0AAD8ZU06"/>
<dbReference type="GO" id="GO:0043652">
    <property type="term" value="P:engulfment of apoptotic cell"/>
    <property type="evidence" value="ECO:0007669"/>
    <property type="project" value="TreeGrafter"/>
</dbReference>
<dbReference type="PANTHER" id="PTHR16024">
    <property type="entry name" value="XK-RELATED PROTEIN"/>
    <property type="match status" value="1"/>
</dbReference>
<gene>
    <name evidence="10" type="ORF">P4O66_019191</name>
</gene>
<keyword evidence="11" id="KW-1185">Reference proteome</keyword>
<dbReference type="InterPro" id="IPR018629">
    <property type="entry name" value="XK-rel"/>
</dbReference>
<evidence type="ECO:0000256" key="3">
    <source>
        <dbReference type="ARBA" id="ARBA00022475"/>
    </source>
</evidence>
<feature type="transmembrane region" description="Helical" evidence="9">
    <location>
        <begin position="273"/>
        <end position="289"/>
    </location>
</feature>
<reference evidence="10" key="1">
    <citation type="submission" date="2023-03" db="EMBL/GenBank/DDBJ databases">
        <title>Electrophorus voltai genome.</title>
        <authorList>
            <person name="Bian C."/>
        </authorList>
    </citation>
    <scope>NUCLEOTIDE SEQUENCE</scope>
    <source>
        <strain evidence="10">CB-2022</strain>
        <tissue evidence="10">Muscle</tissue>
    </source>
</reference>
<feature type="transmembrane region" description="Helical" evidence="9">
    <location>
        <begin position="19"/>
        <end position="41"/>
    </location>
</feature>
<sequence length="420" mass="48814">QGRIDMACFAFPKYSWLDFLFTLFGVCTYLFDVGSDLWVAAEFCQRGHFFWSGLVLSFMLTSSVIVQMFSWFWIKYDRDLENFESETSENNIVLGGPSHAKLTCFLHVCQLGFFFRHVSALRQGFCVWWRRGEGARYAVYLTHDLSMLRLFETFCESAPQLTLMVHTMLRTGHARTIQCVSVVASTISVAWMVVDYHRSLRSYLPEKTRQDWLSSVAYFLWNLLLIAPRVVSVALFTSVLPLYIVAHFLSLWFVFVLWAWLKGTCFMDSRAGEWLYRATIGVIWYFSWFSVSEGRTRWRSLIYHTFILVDNSILLLTWWWMRNPEMTQTYALPLAVLVPLFYVTGLLVKALYYHCCHPMRQGDLPDGLVYKSAVDQTSAVYSQTVNKRMANHVTNFYSSKTTAVTKTNDSVISKLIGDWT</sequence>
<accession>A0AAD8ZU06</accession>
<dbReference type="Proteomes" id="UP001239994">
    <property type="component" value="Unassembled WGS sequence"/>
</dbReference>